<dbReference type="Pfam" id="PF01740">
    <property type="entry name" value="STAS"/>
    <property type="match status" value="1"/>
</dbReference>
<proteinExistence type="predicted"/>
<dbReference type="Gene3D" id="3.30.750.24">
    <property type="entry name" value="STAS domain"/>
    <property type="match status" value="1"/>
</dbReference>
<dbReference type="GO" id="GO:0055085">
    <property type="term" value="P:transmembrane transport"/>
    <property type="evidence" value="ECO:0007669"/>
    <property type="project" value="InterPro"/>
</dbReference>
<dbReference type="CDD" id="cd07042">
    <property type="entry name" value="STAS_SulP_like_sulfate_transporter"/>
    <property type="match status" value="1"/>
</dbReference>
<name>A0A423SP35_PENVA</name>
<comment type="caution">
    <text evidence="7">The sequence shown here is derived from an EMBL/GenBank/DDBJ whole genome shotgun (WGS) entry which is preliminary data.</text>
</comment>
<dbReference type="SUPFAM" id="SSF52091">
    <property type="entry name" value="SpoIIaa-like"/>
    <property type="match status" value="1"/>
</dbReference>
<evidence type="ECO:0000256" key="4">
    <source>
        <dbReference type="ARBA" id="ARBA00023136"/>
    </source>
</evidence>
<evidence type="ECO:0000256" key="2">
    <source>
        <dbReference type="ARBA" id="ARBA00022692"/>
    </source>
</evidence>
<dbReference type="PROSITE" id="PS50801">
    <property type="entry name" value="STAS"/>
    <property type="match status" value="1"/>
</dbReference>
<feature type="domain" description="STAS" evidence="6">
    <location>
        <begin position="513"/>
        <end position="684"/>
    </location>
</feature>
<dbReference type="EMBL" id="QCYY01003016">
    <property type="protein sequence ID" value="ROT65919.1"/>
    <property type="molecule type" value="Genomic_DNA"/>
</dbReference>
<dbReference type="AlphaFoldDB" id="A0A423SP35"/>
<dbReference type="GO" id="GO:0016020">
    <property type="term" value="C:membrane"/>
    <property type="evidence" value="ECO:0007669"/>
    <property type="project" value="UniProtKB-SubCell"/>
</dbReference>
<feature type="transmembrane region" description="Helical" evidence="5">
    <location>
        <begin position="274"/>
        <end position="294"/>
    </location>
</feature>
<protein>
    <submittedName>
        <fullName evidence="7">Putative solute carrier family 26 member 6 isoform X2</fullName>
    </submittedName>
</protein>
<dbReference type="InterPro" id="IPR036513">
    <property type="entry name" value="STAS_dom_sf"/>
</dbReference>
<evidence type="ECO:0000259" key="6">
    <source>
        <dbReference type="PROSITE" id="PS50801"/>
    </source>
</evidence>
<accession>A0A423SP35</accession>
<dbReference type="InterPro" id="IPR011547">
    <property type="entry name" value="SLC26A/SulP_dom"/>
</dbReference>
<dbReference type="InterPro" id="IPR001902">
    <property type="entry name" value="SLC26A/SulP_fam"/>
</dbReference>
<evidence type="ECO:0000313" key="7">
    <source>
        <dbReference type="EMBL" id="ROT65919.1"/>
    </source>
</evidence>
<feature type="transmembrane region" description="Helical" evidence="5">
    <location>
        <begin position="195"/>
        <end position="217"/>
    </location>
</feature>
<feature type="transmembrane region" description="Helical" evidence="5">
    <location>
        <begin position="396"/>
        <end position="416"/>
    </location>
</feature>
<keyword evidence="8" id="KW-1185">Reference proteome</keyword>
<sequence length="696" mass="75464">MRPTLNVAQRNQNYHFDPGHTPGLKEAIQTKLAKSCNFSRGCLTSAITARVPVLSWLPAYNFREHFIGDLIAGVTIAIMHIPQGMGFALLSNIPPVNGIYMGFFPVLIYALLGTSRHCSMGSFAVTCLMTGKVVRDLATPASALVDGAIASNATMAATTYTPVQVATIVSFMVGVWELIMGLLQLGSLSVFLSEMLVSGFTTGAAFHVMTSQVKYLFGLKIKGHSGPFKIIYTYRDIIHQILNSNLAAVIGSAITIFILCINNEVIKPRLQKKTSIPIPIELIVVILGTVASYFGNLNENYDLLIVGDIPTGLPQPEIPPFELIPKVVVDAFVITIVAYTVSYSMAKIFAKKHNYEVDAAQELYSQSASNVFGAFFGCGPIAASLARSLIQEAVGGVTQMTTVISCALLLLVLLFVGPAFETLPNCVLSSVIVVALKGMFMQVNDLRRVWAISRSDALIWLASFLAVVLIDIDFGLLIGVVVSLFVLLYRGQKPSTAILGSVPNTDIYLDINKYSAAAEVPSVSIFHFNGPLHFANSEYFRTQLFSMTGLDPIAIISKKKALEKQQAKSDLIIDPSKENGVRGSTEKIPEEFEEKPNDVNDKHAVLAVPEVKWLVLDMSRISYLDSTGGKVIAQLGKEYNDAGIVLVLASVSESVLDSLEKCGTLKTISAEQIFHTIHDAVTVLTVLDNENNCTKL</sequence>
<feature type="transmembrane region" description="Helical" evidence="5">
    <location>
        <begin position="331"/>
        <end position="350"/>
    </location>
</feature>
<organism evidence="7 8">
    <name type="scientific">Penaeus vannamei</name>
    <name type="common">Whiteleg shrimp</name>
    <name type="synonym">Litopenaeus vannamei</name>
    <dbReference type="NCBI Taxonomy" id="6689"/>
    <lineage>
        <taxon>Eukaryota</taxon>
        <taxon>Metazoa</taxon>
        <taxon>Ecdysozoa</taxon>
        <taxon>Arthropoda</taxon>
        <taxon>Crustacea</taxon>
        <taxon>Multicrustacea</taxon>
        <taxon>Malacostraca</taxon>
        <taxon>Eumalacostraca</taxon>
        <taxon>Eucarida</taxon>
        <taxon>Decapoda</taxon>
        <taxon>Dendrobranchiata</taxon>
        <taxon>Penaeoidea</taxon>
        <taxon>Penaeidae</taxon>
        <taxon>Penaeus</taxon>
    </lineage>
</organism>
<dbReference type="OrthoDB" id="7365796at2759"/>
<feature type="transmembrane region" description="Helical" evidence="5">
    <location>
        <begin position="423"/>
        <end position="440"/>
    </location>
</feature>
<reference evidence="7 8" key="2">
    <citation type="submission" date="2019-01" db="EMBL/GenBank/DDBJ databases">
        <title>The decoding of complex shrimp genome reveals the adaptation for benthos swimmer, frequently molting mechanism and breeding impact on genome.</title>
        <authorList>
            <person name="Sun Y."/>
            <person name="Gao Y."/>
            <person name="Yu Y."/>
        </authorList>
    </citation>
    <scope>NUCLEOTIDE SEQUENCE [LARGE SCALE GENOMIC DNA]</scope>
    <source>
        <tissue evidence="7">Muscle</tissue>
    </source>
</reference>
<feature type="transmembrane region" description="Helical" evidence="5">
    <location>
        <begin position="163"/>
        <end position="183"/>
    </location>
</feature>
<reference evidence="7 8" key="1">
    <citation type="submission" date="2018-04" db="EMBL/GenBank/DDBJ databases">
        <authorList>
            <person name="Zhang X."/>
            <person name="Yuan J."/>
            <person name="Li F."/>
            <person name="Xiang J."/>
        </authorList>
    </citation>
    <scope>NUCLEOTIDE SEQUENCE [LARGE SCALE GENOMIC DNA]</scope>
    <source>
        <tissue evidence="7">Muscle</tissue>
    </source>
</reference>
<dbReference type="InterPro" id="IPR002645">
    <property type="entry name" value="STAS_dom"/>
</dbReference>
<comment type="subcellular location">
    <subcellularLocation>
        <location evidence="1">Membrane</location>
        <topology evidence="1">Multi-pass membrane protein</topology>
    </subcellularLocation>
</comment>
<dbReference type="Proteomes" id="UP000283509">
    <property type="component" value="Unassembled WGS sequence"/>
</dbReference>
<dbReference type="NCBIfam" id="TIGR00815">
    <property type="entry name" value="sulP"/>
    <property type="match status" value="1"/>
</dbReference>
<keyword evidence="2 5" id="KW-0812">Transmembrane</keyword>
<keyword evidence="3 5" id="KW-1133">Transmembrane helix</keyword>
<feature type="transmembrane region" description="Helical" evidence="5">
    <location>
        <begin position="371"/>
        <end position="390"/>
    </location>
</feature>
<feature type="transmembrane region" description="Helical" evidence="5">
    <location>
        <begin position="460"/>
        <end position="489"/>
    </location>
</feature>
<dbReference type="Pfam" id="PF00916">
    <property type="entry name" value="Sulfate_transp"/>
    <property type="match status" value="1"/>
</dbReference>
<evidence type="ECO:0000313" key="8">
    <source>
        <dbReference type="Proteomes" id="UP000283509"/>
    </source>
</evidence>
<dbReference type="PANTHER" id="PTHR11814">
    <property type="entry name" value="SULFATE TRANSPORTER"/>
    <property type="match status" value="1"/>
</dbReference>
<gene>
    <name evidence="7" type="ORF">C7M84_016097</name>
</gene>
<dbReference type="STRING" id="6689.A0A423SP35"/>
<evidence type="ECO:0000256" key="3">
    <source>
        <dbReference type="ARBA" id="ARBA00022989"/>
    </source>
</evidence>
<feature type="transmembrane region" description="Helical" evidence="5">
    <location>
        <begin position="87"/>
        <end position="112"/>
    </location>
</feature>
<keyword evidence="4 5" id="KW-0472">Membrane</keyword>
<feature type="transmembrane region" description="Helical" evidence="5">
    <location>
        <begin position="237"/>
        <end position="262"/>
    </location>
</feature>
<evidence type="ECO:0000256" key="1">
    <source>
        <dbReference type="ARBA" id="ARBA00004141"/>
    </source>
</evidence>
<evidence type="ECO:0000256" key="5">
    <source>
        <dbReference type="SAM" id="Phobius"/>
    </source>
</evidence>